<evidence type="ECO:0000256" key="1">
    <source>
        <dbReference type="SAM" id="Phobius"/>
    </source>
</evidence>
<evidence type="ECO:0000313" key="2">
    <source>
        <dbReference type="EMBL" id="GAA0996077.1"/>
    </source>
</evidence>
<evidence type="ECO:0000313" key="3">
    <source>
        <dbReference type="Proteomes" id="UP001500033"/>
    </source>
</evidence>
<accession>A0ABN1SM09</accession>
<keyword evidence="1" id="KW-0812">Transmembrane</keyword>
<name>A0ABN1SM09_9ACTN</name>
<evidence type="ECO:0008006" key="4">
    <source>
        <dbReference type="Google" id="ProtNLM"/>
    </source>
</evidence>
<dbReference type="EMBL" id="BAAAIE010000076">
    <property type="protein sequence ID" value="GAA0996077.1"/>
    <property type="molecule type" value="Genomic_DNA"/>
</dbReference>
<keyword evidence="3" id="KW-1185">Reference proteome</keyword>
<organism evidence="2 3">
    <name type="scientific">Streptomyces rhizosphaericus</name>
    <dbReference type="NCBI Taxonomy" id="114699"/>
    <lineage>
        <taxon>Bacteria</taxon>
        <taxon>Bacillati</taxon>
        <taxon>Actinomycetota</taxon>
        <taxon>Actinomycetes</taxon>
        <taxon>Kitasatosporales</taxon>
        <taxon>Streptomycetaceae</taxon>
        <taxon>Streptomyces</taxon>
        <taxon>Streptomyces violaceusniger group</taxon>
    </lineage>
</organism>
<comment type="caution">
    <text evidence="2">The sequence shown here is derived from an EMBL/GenBank/DDBJ whole genome shotgun (WGS) entry which is preliminary data.</text>
</comment>
<dbReference type="Proteomes" id="UP001500033">
    <property type="component" value="Unassembled WGS sequence"/>
</dbReference>
<sequence length="161" mass="18138">MEWTTLIATLLGAIIAMASTLLIEVRKDRREAQGEWRRSKRELYAGYLATLAQVRSELQLLILDRDMPDDERPVAARRAFARCYDLRYQVEILAPRSVVDPALTYFRAVRRLRDAAGAGLGRQEVEREDPFNVIGTLEAVREAMRKDMGTDALAASAGRDG</sequence>
<keyword evidence="1" id="KW-0472">Membrane</keyword>
<keyword evidence="1" id="KW-1133">Transmembrane helix</keyword>
<protein>
    <recommendedName>
        <fullName evidence="4">Secreted protein</fullName>
    </recommendedName>
</protein>
<reference evidence="2 3" key="1">
    <citation type="journal article" date="2019" name="Int. J. Syst. Evol. Microbiol.">
        <title>The Global Catalogue of Microorganisms (GCM) 10K type strain sequencing project: providing services to taxonomists for standard genome sequencing and annotation.</title>
        <authorList>
            <consortium name="The Broad Institute Genomics Platform"/>
            <consortium name="The Broad Institute Genome Sequencing Center for Infectious Disease"/>
            <person name="Wu L."/>
            <person name="Ma J."/>
        </authorList>
    </citation>
    <scope>NUCLEOTIDE SEQUENCE [LARGE SCALE GENOMIC DNA]</scope>
    <source>
        <strain evidence="2 3">JCM 11445</strain>
    </source>
</reference>
<gene>
    <name evidence="2" type="ORF">GCM10009576_079590</name>
</gene>
<proteinExistence type="predicted"/>
<feature type="transmembrane region" description="Helical" evidence="1">
    <location>
        <begin position="6"/>
        <end position="23"/>
    </location>
</feature>